<dbReference type="GO" id="GO:0071897">
    <property type="term" value="P:DNA biosynthetic process"/>
    <property type="evidence" value="ECO:0007669"/>
    <property type="project" value="UniProtKB-ARBA"/>
</dbReference>
<reference evidence="2 3" key="1">
    <citation type="submission" date="2023-11" db="EMBL/GenBank/DDBJ databases">
        <authorList>
            <person name="Hedman E."/>
            <person name="Englund M."/>
            <person name="Stromberg M."/>
            <person name="Nyberg Akerstrom W."/>
            <person name="Nylinder S."/>
            <person name="Jareborg N."/>
            <person name="Kallberg Y."/>
            <person name="Kronander E."/>
        </authorList>
    </citation>
    <scope>NUCLEOTIDE SEQUENCE [LARGE SCALE GENOMIC DNA]</scope>
</reference>
<dbReference type="PANTHER" id="PTHR35450">
    <property type="entry name" value="REVERSE TRANSCRIPTASE DOMAIN-CONTAINING PROTEIN"/>
    <property type="match status" value="1"/>
</dbReference>
<organism evidence="2 3">
    <name type="scientific">Parnassius mnemosyne</name>
    <name type="common">clouded apollo</name>
    <dbReference type="NCBI Taxonomy" id="213953"/>
    <lineage>
        <taxon>Eukaryota</taxon>
        <taxon>Metazoa</taxon>
        <taxon>Ecdysozoa</taxon>
        <taxon>Arthropoda</taxon>
        <taxon>Hexapoda</taxon>
        <taxon>Insecta</taxon>
        <taxon>Pterygota</taxon>
        <taxon>Neoptera</taxon>
        <taxon>Endopterygota</taxon>
        <taxon>Lepidoptera</taxon>
        <taxon>Glossata</taxon>
        <taxon>Ditrysia</taxon>
        <taxon>Papilionoidea</taxon>
        <taxon>Papilionidae</taxon>
        <taxon>Parnassiinae</taxon>
        <taxon>Parnassini</taxon>
        <taxon>Parnassius</taxon>
        <taxon>Driopa</taxon>
    </lineage>
</organism>
<gene>
    <name evidence="2" type="ORF">PARMNEM_LOCUS2712</name>
</gene>
<dbReference type="EMBL" id="CAVLGL010000024">
    <property type="protein sequence ID" value="CAK1580989.1"/>
    <property type="molecule type" value="Genomic_DNA"/>
</dbReference>
<dbReference type="AlphaFoldDB" id="A0AAV1KGK0"/>
<protein>
    <recommendedName>
        <fullName evidence="1">Reverse transcriptase domain-containing protein</fullName>
    </recommendedName>
</protein>
<dbReference type="InterPro" id="IPR000477">
    <property type="entry name" value="RT_dom"/>
</dbReference>
<evidence type="ECO:0000313" key="3">
    <source>
        <dbReference type="Proteomes" id="UP001314205"/>
    </source>
</evidence>
<dbReference type="SUPFAM" id="SSF56672">
    <property type="entry name" value="DNA/RNA polymerases"/>
    <property type="match status" value="1"/>
</dbReference>
<dbReference type="Pfam" id="PF00078">
    <property type="entry name" value="RVT_1"/>
    <property type="match status" value="1"/>
</dbReference>
<comment type="caution">
    <text evidence="2">The sequence shown here is derived from an EMBL/GenBank/DDBJ whole genome shotgun (WGS) entry which is preliminary data.</text>
</comment>
<name>A0AAV1KGK0_9NEOP</name>
<feature type="domain" description="Reverse transcriptase" evidence="1">
    <location>
        <begin position="69"/>
        <end position="183"/>
    </location>
</feature>
<proteinExistence type="predicted"/>
<keyword evidence="3" id="KW-1185">Reference proteome</keyword>
<dbReference type="Proteomes" id="UP001314205">
    <property type="component" value="Unassembled WGS sequence"/>
</dbReference>
<dbReference type="PANTHER" id="PTHR35450:SF2">
    <property type="entry name" value="REVERSE TRANSCRIPTASE DOMAIN-CONTAINING PROTEIN"/>
    <property type="match status" value="1"/>
</dbReference>
<evidence type="ECO:0000259" key="1">
    <source>
        <dbReference type="Pfam" id="PF00078"/>
    </source>
</evidence>
<evidence type="ECO:0000313" key="2">
    <source>
        <dbReference type="EMBL" id="CAK1580989.1"/>
    </source>
</evidence>
<accession>A0AAV1KGK0</accession>
<dbReference type="InterPro" id="IPR043502">
    <property type="entry name" value="DNA/RNA_pol_sf"/>
</dbReference>
<sequence>MDPVIITAVDVAEAVRRAPNWKSPGLDGLHHYWLKGFMVCHAVLARQFQEALDQKSLPSLFTTEITHLIPKDEDSTDSSKYRPITCPPTIYKTLTSILSARIIRHLNSNQVMLRAQNGCRGGRRGTKEPLLIDAVVGKVVKRNRQTLSAVWKDCKKAFDSVPYTWLKRVLELYNVDYTVRDFLGQCMGQ</sequence>